<keyword evidence="4 12" id="KW-0812">Transmembrane</keyword>
<feature type="transmembrane region" description="Helical" evidence="12">
    <location>
        <begin position="163"/>
        <end position="183"/>
    </location>
</feature>
<name>A0A6I4ZXE0_9BACI</name>
<feature type="transmembrane region" description="Helical" evidence="12">
    <location>
        <begin position="130"/>
        <end position="151"/>
    </location>
</feature>
<proteinExistence type="inferred from homology"/>
<dbReference type="PROSITE" id="PS51257">
    <property type="entry name" value="PROKAR_LIPOPROTEIN"/>
    <property type="match status" value="1"/>
</dbReference>
<keyword evidence="3 12" id="KW-1003">Cell membrane</keyword>
<feature type="chain" id="PRO_5038884568" description="Membrane protein insertase YidC" evidence="13">
    <location>
        <begin position="20"/>
        <end position="253"/>
    </location>
</feature>
<feature type="transmembrane region" description="Helical" evidence="12">
    <location>
        <begin position="203"/>
        <end position="219"/>
    </location>
</feature>
<dbReference type="GO" id="GO:0005886">
    <property type="term" value="C:plasma membrane"/>
    <property type="evidence" value="ECO:0007669"/>
    <property type="project" value="UniProtKB-SubCell"/>
</dbReference>
<evidence type="ECO:0000256" key="7">
    <source>
        <dbReference type="ARBA" id="ARBA00022989"/>
    </source>
</evidence>
<evidence type="ECO:0000256" key="12">
    <source>
        <dbReference type="HAMAP-Rule" id="MF_01811"/>
    </source>
</evidence>
<keyword evidence="8 12" id="KW-0472">Membrane</keyword>
<evidence type="ECO:0000256" key="2">
    <source>
        <dbReference type="ARBA" id="ARBA00022448"/>
    </source>
</evidence>
<evidence type="ECO:0000256" key="3">
    <source>
        <dbReference type="ARBA" id="ARBA00022475"/>
    </source>
</evidence>
<evidence type="ECO:0000256" key="13">
    <source>
        <dbReference type="SAM" id="SignalP"/>
    </source>
</evidence>
<keyword evidence="7 12" id="KW-1133">Transmembrane helix</keyword>
<keyword evidence="11 12" id="KW-0449">Lipoprotein</keyword>
<keyword evidence="10 12" id="KW-0143">Chaperone</keyword>
<evidence type="ECO:0000256" key="8">
    <source>
        <dbReference type="ARBA" id="ARBA00023136"/>
    </source>
</evidence>
<evidence type="ECO:0000256" key="11">
    <source>
        <dbReference type="ARBA" id="ARBA00023288"/>
    </source>
</evidence>
<feature type="transmembrane region" description="Helical" evidence="12">
    <location>
        <begin position="47"/>
        <end position="70"/>
    </location>
</feature>
<evidence type="ECO:0000256" key="1">
    <source>
        <dbReference type="ARBA" id="ARBA00004651"/>
    </source>
</evidence>
<dbReference type="AlphaFoldDB" id="A0A6I4ZXE0"/>
<evidence type="ECO:0000256" key="6">
    <source>
        <dbReference type="ARBA" id="ARBA00022927"/>
    </source>
</evidence>
<comment type="caution">
    <text evidence="15">The sequence shown here is derived from an EMBL/GenBank/DDBJ whole genome shotgun (WGS) entry which is preliminary data.</text>
</comment>
<evidence type="ECO:0000256" key="5">
    <source>
        <dbReference type="ARBA" id="ARBA00022729"/>
    </source>
</evidence>
<dbReference type="InterPro" id="IPR023060">
    <property type="entry name" value="YidC/YidC1/YidC2_Firmicutes"/>
</dbReference>
<dbReference type="PRINTS" id="PR00701">
    <property type="entry name" value="60KDINNERMP"/>
</dbReference>
<dbReference type="GO" id="GO:0015031">
    <property type="term" value="P:protein transport"/>
    <property type="evidence" value="ECO:0007669"/>
    <property type="project" value="UniProtKB-KW"/>
</dbReference>
<keyword evidence="2 12" id="KW-0813">Transport</keyword>
<dbReference type="PANTHER" id="PTHR12428">
    <property type="entry name" value="OXA1"/>
    <property type="match status" value="1"/>
</dbReference>
<dbReference type="OrthoDB" id="9780552at2"/>
<feature type="signal peptide" evidence="13">
    <location>
        <begin position="1"/>
        <end position="19"/>
    </location>
</feature>
<comment type="function">
    <text evidence="12">Required for the insertion and/or proper folding and/or complex formation of integral membrane proteins into the membrane. Involved in integration of membrane proteins that insert both dependently and independently of the Sec translocase complex, as well as at least some lipoproteins.</text>
</comment>
<protein>
    <recommendedName>
        <fullName evidence="12">Membrane protein insertase YidC</fullName>
    </recommendedName>
    <alternativeName>
        <fullName evidence="12">Foldase YidC</fullName>
    </alternativeName>
    <alternativeName>
        <fullName evidence="12">Membrane integrase YidC</fullName>
    </alternativeName>
    <alternativeName>
        <fullName evidence="12">Membrane protein YidC</fullName>
    </alternativeName>
</protein>
<reference evidence="15 16" key="1">
    <citation type="submission" date="2019-11" db="EMBL/GenBank/DDBJ databases">
        <title>Genome sequences of 17 halophilic strains isolated from different environments.</title>
        <authorList>
            <person name="Furrow R.E."/>
        </authorList>
    </citation>
    <scope>NUCLEOTIDE SEQUENCE [LARGE SCALE GENOMIC DNA]</scope>
    <source>
        <strain evidence="15 16">22514_16_FS</strain>
    </source>
</reference>
<evidence type="ECO:0000256" key="4">
    <source>
        <dbReference type="ARBA" id="ARBA00022692"/>
    </source>
</evidence>
<dbReference type="GO" id="GO:0051205">
    <property type="term" value="P:protein insertion into membrane"/>
    <property type="evidence" value="ECO:0007669"/>
    <property type="project" value="TreeGrafter"/>
</dbReference>
<feature type="domain" description="Membrane insertase YidC/Oxa/ALB C-terminal" evidence="14">
    <location>
        <begin position="55"/>
        <end position="240"/>
    </location>
</feature>
<dbReference type="CDD" id="cd20070">
    <property type="entry name" value="5TM_YidC_Alb3"/>
    <property type="match status" value="1"/>
</dbReference>
<dbReference type="GO" id="GO:0032977">
    <property type="term" value="F:membrane insertase activity"/>
    <property type="evidence" value="ECO:0007669"/>
    <property type="project" value="InterPro"/>
</dbReference>
<dbReference type="InterPro" id="IPR001708">
    <property type="entry name" value="YidC/ALB3/OXA1/COX18"/>
</dbReference>
<dbReference type="PANTHER" id="PTHR12428:SF65">
    <property type="entry name" value="CYTOCHROME C OXIDASE ASSEMBLY PROTEIN COX18, MITOCHONDRIAL"/>
    <property type="match status" value="1"/>
</dbReference>
<dbReference type="EMBL" id="WMEQ01000001">
    <property type="protein sequence ID" value="MYL32532.1"/>
    <property type="molecule type" value="Genomic_DNA"/>
</dbReference>
<evidence type="ECO:0000256" key="9">
    <source>
        <dbReference type="ARBA" id="ARBA00023139"/>
    </source>
</evidence>
<keyword evidence="5 12" id="KW-0732">Signal</keyword>
<accession>A0A6I4ZXE0</accession>
<dbReference type="RefSeq" id="WP_160847813.1">
    <property type="nucleotide sequence ID" value="NZ_WMEQ01000001.1"/>
</dbReference>
<sequence>MKRTMQLIMLFLVSTLFLAGCSAKSGGGDGFFNEFFVQPFSIAIQSLAEWFSGSYGVAIIVVTLIIRLILMPSMLNMYKKQQSMKTKMAAIKPEIDDVQNRLKEATSQEDKQQLQKEMMYLYQKHGVNPLNMGCLPLLLQMPVLMGFYYAIRSSEEIATHSFMWFDLGQPDISMAIIAGILYYIQYKVSLIGVPDAQKKQMKIMGLLSPVMILVISLTAPAALPLYWAVGGLFLILQTWLGRKLYSQSKEEAS</sequence>
<gene>
    <name evidence="12 15" type="primary">yidC</name>
    <name evidence="15" type="ORF">GLW05_02780</name>
</gene>
<keyword evidence="6 12" id="KW-0653">Protein transport</keyword>
<keyword evidence="9" id="KW-0564">Palmitate</keyword>
<dbReference type="InterPro" id="IPR047196">
    <property type="entry name" value="YidC_ALB_C"/>
</dbReference>
<dbReference type="NCBIfam" id="TIGR03592">
    <property type="entry name" value="yidC_oxa1_cterm"/>
    <property type="match status" value="1"/>
</dbReference>
<evidence type="ECO:0000313" key="15">
    <source>
        <dbReference type="EMBL" id="MYL32532.1"/>
    </source>
</evidence>
<evidence type="ECO:0000256" key="10">
    <source>
        <dbReference type="ARBA" id="ARBA00023186"/>
    </source>
</evidence>
<comment type="similarity">
    <text evidence="12">Belongs to the OXA1/ALB3/YidC family. Type 2 subfamily.</text>
</comment>
<dbReference type="Pfam" id="PF02096">
    <property type="entry name" value="60KD_IMP"/>
    <property type="match status" value="1"/>
</dbReference>
<evidence type="ECO:0000313" key="16">
    <source>
        <dbReference type="Proteomes" id="UP000468638"/>
    </source>
</evidence>
<comment type="subcellular location">
    <subcellularLocation>
        <location evidence="1 12">Cell membrane</location>
        <topology evidence="1 12">Multi-pass membrane protein</topology>
    </subcellularLocation>
</comment>
<evidence type="ECO:0000259" key="14">
    <source>
        <dbReference type="Pfam" id="PF02096"/>
    </source>
</evidence>
<dbReference type="Proteomes" id="UP000468638">
    <property type="component" value="Unassembled WGS sequence"/>
</dbReference>
<dbReference type="HAMAP" id="MF_01811">
    <property type="entry name" value="YidC_type2"/>
    <property type="match status" value="1"/>
</dbReference>
<dbReference type="InterPro" id="IPR028055">
    <property type="entry name" value="YidC/Oxa/ALB_C"/>
</dbReference>
<organism evidence="15 16">
    <name type="scientific">Pontibacillus yanchengensis</name>
    <dbReference type="NCBI Taxonomy" id="462910"/>
    <lineage>
        <taxon>Bacteria</taxon>
        <taxon>Bacillati</taxon>
        <taxon>Bacillota</taxon>
        <taxon>Bacilli</taxon>
        <taxon>Bacillales</taxon>
        <taxon>Bacillaceae</taxon>
        <taxon>Pontibacillus</taxon>
    </lineage>
</organism>